<proteinExistence type="predicted"/>
<organism evidence="2 3">
    <name type="scientific">Vibrio maritimus</name>
    <dbReference type="NCBI Taxonomy" id="990268"/>
    <lineage>
        <taxon>Bacteria</taxon>
        <taxon>Pseudomonadati</taxon>
        <taxon>Pseudomonadota</taxon>
        <taxon>Gammaproteobacteria</taxon>
        <taxon>Vibrionales</taxon>
        <taxon>Vibrionaceae</taxon>
        <taxon>Vibrio</taxon>
    </lineage>
</organism>
<evidence type="ECO:0000313" key="3">
    <source>
        <dbReference type="Proteomes" id="UP000029224"/>
    </source>
</evidence>
<dbReference type="Proteomes" id="UP000029224">
    <property type="component" value="Unassembled WGS sequence"/>
</dbReference>
<name>A0A090T377_9VIBR</name>
<dbReference type="EMBL" id="BBMT01000002">
    <property type="protein sequence ID" value="GAL33189.1"/>
    <property type="molecule type" value="Genomic_DNA"/>
</dbReference>
<feature type="region of interest" description="Disordered" evidence="1">
    <location>
        <begin position="1"/>
        <end position="50"/>
    </location>
</feature>
<feature type="compositionally biased region" description="Basic and acidic residues" evidence="1">
    <location>
        <begin position="11"/>
        <end position="50"/>
    </location>
</feature>
<sequence>MLEDAATQTKSSKENTSDEEVSDVKAAKTDKVEIAAQSKDSEASVKKNDR</sequence>
<feature type="compositionally biased region" description="Polar residues" evidence="1">
    <location>
        <begin position="1"/>
        <end position="10"/>
    </location>
</feature>
<accession>A0A090T377</accession>
<evidence type="ECO:0000256" key="1">
    <source>
        <dbReference type="SAM" id="MobiDB-lite"/>
    </source>
</evidence>
<gene>
    <name evidence="2" type="ORF">JCM19240_6621</name>
</gene>
<dbReference type="AlphaFoldDB" id="A0A090T377"/>
<protein>
    <submittedName>
        <fullName evidence="2">Uncharacterized protein</fullName>
    </submittedName>
</protein>
<reference evidence="2 3" key="1">
    <citation type="submission" date="2014-09" db="EMBL/GenBank/DDBJ databases">
        <title>Vibrio maritimus JCM 19240. (C210) whole genome shotgun sequence.</title>
        <authorList>
            <person name="Sawabe T."/>
            <person name="Meirelles P."/>
            <person name="Nakanishi M."/>
            <person name="Sayaka M."/>
            <person name="Hattori M."/>
            <person name="Ohkuma M."/>
        </authorList>
    </citation>
    <scope>NUCLEOTIDE SEQUENCE [LARGE SCALE GENOMIC DNA]</scope>
    <source>
        <strain evidence="2 3">JCM 19240</strain>
    </source>
</reference>
<evidence type="ECO:0000313" key="2">
    <source>
        <dbReference type="EMBL" id="GAL33189.1"/>
    </source>
</evidence>
<keyword evidence="3" id="KW-1185">Reference proteome</keyword>
<reference evidence="2 3" key="2">
    <citation type="submission" date="2014-09" db="EMBL/GenBank/DDBJ databases">
        <authorList>
            <consortium name="NBRP consortium"/>
            <person name="Sawabe T."/>
            <person name="Meirelles P."/>
            <person name="Nakanishi M."/>
            <person name="Sayaka M."/>
            <person name="Hattori M."/>
            <person name="Ohkuma M."/>
        </authorList>
    </citation>
    <scope>NUCLEOTIDE SEQUENCE [LARGE SCALE GENOMIC DNA]</scope>
    <source>
        <strain evidence="2 3">JCM 19240</strain>
    </source>
</reference>
<comment type="caution">
    <text evidence="2">The sequence shown here is derived from an EMBL/GenBank/DDBJ whole genome shotgun (WGS) entry which is preliminary data.</text>
</comment>